<dbReference type="InterPro" id="IPR021255">
    <property type="entry name" value="DUF2807"/>
</dbReference>
<accession>A0A940DP14</accession>
<name>A0A940DP14_9BACT</name>
<reference evidence="3" key="2">
    <citation type="journal article" date="2021" name="PeerJ">
        <title>Extensive microbial diversity within the chicken gut microbiome revealed by metagenomics and culture.</title>
        <authorList>
            <person name="Gilroy R."/>
            <person name="Ravi A."/>
            <person name="Getino M."/>
            <person name="Pursley I."/>
            <person name="Horton D.L."/>
            <person name="Alikhan N.F."/>
            <person name="Baker D."/>
            <person name="Gharbi K."/>
            <person name="Hall N."/>
            <person name="Watson M."/>
            <person name="Adriaenssens E.M."/>
            <person name="Foster-Nyarko E."/>
            <person name="Jarju S."/>
            <person name="Secka A."/>
            <person name="Antonio M."/>
            <person name="Oren A."/>
            <person name="Chaudhuri R.R."/>
            <person name="La Ragione R."/>
            <person name="Hildebrand F."/>
            <person name="Pallen M.J."/>
        </authorList>
    </citation>
    <scope>NUCLEOTIDE SEQUENCE</scope>
    <source>
        <strain evidence="3">F1-3629</strain>
    </source>
</reference>
<dbReference type="Gene3D" id="2.160.20.120">
    <property type="match status" value="1"/>
</dbReference>
<gene>
    <name evidence="3" type="ORF">IAC07_02100</name>
</gene>
<dbReference type="EMBL" id="JADIMJ010000035">
    <property type="protein sequence ID" value="MBO8453500.1"/>
    <property type="molecule type" value="Genomic_DNA"/>
</dbReference>
<feature type="domain" description="Putative auto-transporter adhesin head GIN" evidence="2">
    <location>
        <begin position="40"/>
        <end position="227"/>
    </location>
</feature>
<dbReference type="AlphaFoldDB" id="A0A940DP14"/>
<evidence type="ECO:0000256" key="1">
    <source>
        <dbReference type="SAM" id="SignalP"/>
    </source>
</evidence>
<dbReference type="PROSITE" id="PS51257">
    <property type="entry name" value="PROKAR_LIPOPROTEIN"/>
    <property type="match status" value="1"/>
</dbReference>
<sequence>MKKIFIAAAALSAIIFVSACGAEINLSGVEETRAHAVADNYTSLRISSAISAVLSADADSVKIIADGNVIDYVSVEQQGGELVLSVKFPSGFGLVRGGFDVRAIVPCSPSLSKVKVSGASSLAADKAMEAGELSVRLSGASSFRGEIIADTAHLAISGASDARLCGRVLSCDMSLSGASSLKGLDGNLLETDVAGIDISGASNARFVCNGTLSGEVSGASSVKCGGDADWSVSATGASSISRK</sequence>
<organism evidence="3 4">
    <name type="scientific">Candidatus Cryptobacteroides gallistercoris</name>
    <dbReference type="NCBI Taxonomy" id="2840765"/>
    <lineage>
        <taxon>Bacteria</taxon>
        <taxon>Pseudomonadati</taxon>
        <taxon>Bacteroidota</taxon>
        <taxon>Bacteroidia</taxon>
        <taxon>Bacteroidales</taxon>
        <taxon>Candidatus Cryptobacteroides</taxon>
    </lineage>
</organism>
<feature type="signal peptide" evidence="1">
    <location>
        <begin position="1"/>
        <end position="21"/>
    </location>
</feature>
<protein>
    <submittedName>
        <fullName evidence="3">DUF2807 domain-containing protein</fullName>
    </submittedName>
</protein>
<dbReference type="Proteomes" id="UP000771749">
    <property type="component" value="Unassembled WGS sequence"/>
</dbReference>
<evidence type="ECO:0000259" key="2">
    <source>
        <dbReference type="Pfam" id="PF10988"/>
    </source>
</evidence>
<proteinExistence type="predicted"/>
<reference evidence="3" key="1">
    <citation type="submission" date="2020-10" db="EMBL/GenBank/DDBJ databases">
        <authorList>
            <person name="Gilroy R."/>
        </authorList>
    </citation>
    <scope>NUCLEOTIDE SEQUENCE</scope>
    <source>
        <strain evidence="3">F1-3629</strain>
    </source>
</reference>
<evidence type="ECO:0000313" key="4">
    <source>
        <dbReference type="Proteomes" id="UP000771749"/>
    </source>
</evidence>
<comment type="caution">
    <text evidence="3">The sequence shown here is derived from an EMBL/GenBank/DDBJ whole genome shotgun (WGS) entry which is preliminary data.</text>
</comment>
<dbReference type="Pfam" id="PF10988">
    <property type="entry name" value="DUF2807"/>
    <property type="match status" value="1"/>
</dbReference>
<evidence type="ECO:0000313" key="3">
    <source>
        <dbReference type="EMBL" id="MBO8453500.1"/>
    </source>
</evidence>
<feature type="chain" id="PRO_5038080777" evidence="1">
    <location>
        <begin position="22"/>
        <end position="243"/>
    </location>
</feature>
<keyword evidence="1" id="KW-0732">Signal</keyword>